<keyword evidence="2" id="KW-1185">Reference proteome</keyword>
<evidence type="ECO:0000313" key="1">
    <source>
        <dbReference type="EMBL" id="VAH61973.1"/>
    </source>
</evidence>
<evidence type="ECO:0008006" key="3">
    <source>
        <dbReference type="Google" id="ProtNLM"/>
    </source>
</evidence>
<proteinExistence type="predicted"/>
<dbReference type="InterPro" id="IPR029058">
    <property type="entry name" value="AB_hydrolase_fold"/>
</dbReference>
<dbReference type="PANTHER" id="PTHR43139:SF61">
    <property type="entry name" value="ALPHA_BETA-HYDROLASES SUPERFAMILY PROTEIN"/>
    <property type="match status" value="1"/>
</dbReference>
<dbReference type="EMBL" id="LT934115">
    <property type="protein sequence ID" value="VAH61973.1"/>
    <property type="molecule type" value="Genomic_DNA"/>
</dbReference>
<dbReference type="SUPFAM" id="SSF53474">
    <property type="entry name" value="alpha/beta-Hydrolases"/>
    <property type="match status" value="1"/>
</dbReference>
<organism evidence="1 2">
    <name type="scientific">Triticum turgidum subsp. durum</name>
    <name type="common">Durum wheat</name>
    <name type="synonym">Triticum durum</name>
    <dbReference type="NCBI Taxonomy" id="4567"/>
    <lineage>
        <taxon>Eukaryota</taxon>
        <taxon>Viridiplantae</taxon>
        <taxon>Streptophyta</taxon>
        <taxon>Embryophyta</taxon>
        <taxon>Tracheophyta</taxon>
        <taxon>Spermatophyta</taxon>
        <taxon>Magnoliopsida</taxon>
        <taxon>Liliopsida</taxon>
        <taxon>Poales</taxon>
        <taxon>Poaceae</taxon>
        <taxon>BOP clade</taxon>
        <taxon>Pooideae</taxon>
        <taxon>Triticodae</taxon>
        <taxon>Triticeae</taxon>
        <taxon>Triticinae</taxon>
        <taxon>Triticum</taxon>
    </lineage>
</organism>
<dbReference type="PANTHER" id="PTHR43139">
    <property type="entry name" value="SI:DKEY-122A22.2"/>
    <property type="match status" value="1"/>
</dbReference>
<dbReference type="AlphaFoldDB" id="A0A9R0RLL0"/>
<dbReference type="Gramene" id="TRITD3Av1G152140.2">
    <property type="protein sequence ID" value="TRITD3Av1G152140.2"/>
    <property type="gene ID" value="TRITD3Av1G152140"/>
</dbReference>
<dbReference type="Gene3D" id="3.40.50.1820">
    <property type="entry name" value="alpha/beta hydrolase"/>
    <property type="match status" value="2"/>
</dbReference>
<gene>
    <name evidence="1" type="ORF">TRITD_3Av1G152140</name>
</gene>
<evidence type="ECO:0000313" key="2">
    <source>
        <dbReference type="Proteomes" id="UP000324705"/>
    </source>
</evidence>
<dbReference type="Proteomes" id="UP000324705">
    <property type="component" value="Chromosome 3A"/>
</dbReference>
<dbReference type="InterPro" id="IPR052370">
    <property type="entry name" value="Meta-cleavage_hydrolase"/>
</dbReference>
<accession>A0A9R0RLL0</accession>
<protein>
    <recommendedName>
        <fullName evidence="3">AB hydrolase-1 domain-containing protein</fullName>
    </recommendedName>
</protein>
<reference evidence="1 2" key="1">
    <citation type="submission" date="2017-09" db="EMBL/GenBank/DDBJ databases">
        <authorList>
            <consortium name="International Durum Wheat Genome Sequencing Consortium (IDWGSC)"/>
            <person name="Milanesi L."/>
        </authorList>
    </citation>
    <scope>NUCLEOTIDE SEQUENCE [LARGE SCALE GENOMIC DNA]</scope>
    <source>
        <strain evidence="2">cv. Svevo</strain>
    </source>
</reference>
<sequence>MVNLVEAQKPLLHFLIRRAGLRQHTVDVDGAGTALTFWVPKDKLPKDKSTVCEITPEAAAPASKKKSKTKAKAPRPSVVLVHGFAAEGIVTWQFQAGVLAKHYDVYIPDLLYFGGSTSSAELLLPDSVKGLKALLSIVAHRKLWFPERLHRDYLQVMFTNRKERAELLEGLVVSNKDATVPVLPQKILLLWGHNDNIFNIELARTMKEQLGEETMLQSIDKAGHLVHLERPCVYNRRLLEFLAYVTAEASKE</sequence>
<name>A0A9R0RLL0_TRITD</name>